<keyword evidence="1" id="KW-0812">Transmembrane</keyword>
<evidence type="ECO:0000313" key="3">
    <source>
        <dbReference type="EMBL" id="RVU47066.1"/>
    </source>
</evidence>
<keyword evidence="1" id="KW-0472">Membrane</keyword>
<keyword evidence="4" id="KW-1185">Reference proteome</keyword>
<reference evidence="3 4" key="1">
    <citation type="submission" date="2019-01" db="EMBL/GenBank/DDBJ databases">
        <authorList>
            <person name="Chen W.-M."/>
        </authorList>
    </citation>
    <scope>NUCLEOTIDE SEQUENCE [LARGE SCALE GENOMIC DNA]</scope>
    <source>
        <strain evidence="3 4">KYPY4</strain>
    </source>
</reference>
<keyword evidence="1" id="KW-1133">Transmembrane helix</keyword>
<feature type="domain" description="Regulator of ribonuclease activity B" evidence="2">
    <location>
        <begin position="37"/>
        <end position="140"/>
    </location>
</feature>
<dbReference type="SUPFAM" id="SSF89946">
    <property type="entry name" value="Hypothetical protein VC0424"/>
    <property type="match status" value="1"/>
</dbReference>
<feature type="transmembrane region" description="Helical" evidence="1">
    <location>
        <begin position="6"/>
        <end position="26"/>
    </location>
</feature>
<dbReference type="InterPro" id="IPR009671">
    <property type="entry name" value="RraB_dom"/>
</dbReference>
<dbReference type="Pfam" id="PF06877">
    <property type="entry name" value="RraB"/>
    <property type="match status" value="1"/>
</dbReference>
<proteinExistence type="predicted"/>
<evidence type="ECO:0000256" key="1">
    <source>
        <dbReference type="SAM" id="Phobius"/>
    </source>
</evidence>
<organism evidence="3 4">
    <name type="scientific">Rubrivivax rivuli</name>
    <dbReference type="NCBI Taxonomy" id="1862385"/>
    <lineage>
        <taxon>Bacteria</taxon>
        <taxon>Pseudomonadati</taxon>
        <taxon>Pseudomonadota</taxon>
        <taxon>Betaproteobacteria</taxon>
        <taxon>Burkholderiales</taxon>
        <taxon>Sphaerotilaceae</taxon>
        <taxon>Rubrivivax</taxon>
    </lineage>
</organism>
<name>A0A437RJW2_9BURK</name>
<dbReference type="EMBL" id="SACR01000002">
    <property type="protein sequence ID" value="RVU47066.1"/>
    <property type="molecule type" value="Genomic_DNA"/>
</dbReference>
<dbReference type="InterPro" id="IPR036701">
    <property type="entry name" value="RraB-like_sf"/>
</dbReference>
<gene>
    <name evidence="3" type="ORF">EOE66_04680</name>
</gene>
<dbReference type="Proteomes" id="UP000285575">
    <property type="component" value="Unassembled WGS sequence"/>
</dbReference>
<dbReference type="Gene3D" id="3.30.70.970">
    <property type="entry name" value="RraB-like"/>
    <property type="match status" value="1"/>
</dbReference>
<evidence type="ECO:0000259" key="2">
    <source>
        <dbReference type="Pfam" id="PF06877"/>
    </source>
</evidence>
<dbReference type="RefSeq" id="WP_128227535.1">
    <property type="nucleotide sequence ID" value="NZ_SACR01000002.1"/>
</dbReference>
<evidence type="ECO:0000313" key="4">
    <source>
        <dbReference type="Proteomes" id="UP000285575"/>
    </source>
</evidence>
<protein>
    <submittedName>
        <fullName evidence="3">Ribonuclease E inhibitor RraB</fullName>
    </submittedName>
</protein>
<dbReference type="AlphaFoldDB" id="A0A437RJW2"/>
<sequence>MNPLIEGAIGGALIGLALLPIIYLSIRGRGENTEDHAKLTALSGRGINLERARRVQFVLFVRTEASADYLSSRLTTEGYSVQCEPGEIEIYYKRDEPASLEEGRFLVACKVVVLYGNTLGRIRTRLSALAAQENGYYLGWQAQDLSP</sequence>
<comment type="caution">
    <text evidence="3">The sequence shown here is derived from an EMBL/GenBank/DDBJ whole genome shotgun (WGS) entry which is preliminary data.</text>
</comment>
<accession>A0A437RJW2</accession>